<feature type="region of interest" description="Disordered" evidence="10">
    <location>
        <begin position="83"/>
        <end position="120"/>
    </location>
</feature>
<dbReference type="GO" id="GO:0003676">
    <property type="term" value="F:nucleic acid binding"/>
    <property type="evidence" value="ECO:0007669"/>
    <property type="project" value="InterPro"/>
</dbReference>
<keyword evidence="4" id="KW-0698">rRNA processing</keyword>
<evidence type="ECO:0000256" key="2">
    <source>
        <dbReference type="ARBA" id="ARBA00010489"/>
    </source>
</evidence>
<evidence type="ECO:0000256" key="10">
    <source>
        <dbReference type="SAM" id="MobiDB-lite"/>
    </source>
</evidence>
<keyword evidence="5" id="KW-0540">Nuclease</keyword>
<evidence type="ECO:0000256" key="3">
    <source>
        <dbReference type="ARBA" id="ARBA00016937"/>
    </source>
</evidence>
<dbReference type="InterPro" id="IPR012337">
    <property type="entry name" value="RNaseH-like_sf"/>
</dbReference>
<sequence>MPPVASVASTNWAALQAQLAASKQRSLDLSGKIRKAKKELREIAAHRPKTGSAVNLRKKSTKTASTDNGVPVAAIHRKNKLSVTARSGSAQITPPLPTSKAPRELHNSVQSKLPKPGAGGVTARHFGPALGLAPFRAAEDKISDALALDCEMVGVGSSGTKSALAQVVILNENEELVYSAYVRPIEKITDYRTAVSGVRPFHMKTAVPFLQVQKEVGQLLRKRIVIGHALRNDFKVLMLSHPKNLVRDTALFGPFKEQGALGPRQRKLKVLAEEILGLKIQTGEHNPAEDALAALRLYKLHQGEFEREARREQNRNAARSGKKRK</sequence>
<dbReference type="InterPro" id="IPR037431">
    <property type="entry name" value="REX4_DEDDh_dom"/>
</dbReference>
<keyword evidence="7" id="KW-0269">Exonuclease</keyword>
<dbReference type="InterPro" id="IPR036397">
    <property type="entry name" value="RNaseH_sf"/>
</dbReference>
<evidence type="ECO:0000256" key="8">
    <source>
        <dbReference type="ARBA" id="ARBA00023242"/>
    </source>
</evidence>
<organism evidence="12">
    <name type="scientific">Chrysotila carterae</name>
    <name type="common">Marine alga</name>
    <name type="synonym">Syracosphaera carterae</name>
    <dbReference type="NCBI Taxonomy" id="13221"/>
    <lineage>
        <taxon>Eukaryota</taxon>
        <taxon>Haptista</taxon>
        <taxon>Haptophyta</taxon>
        <taxon>Prymnesiophyceae</taxon>
        <taxon>Isochrysidales</taxon>
        <taxon>Isochrysidaceae</taxon>
        <taxon>Chrysotila</taxon>
    </lineage>
</organism>
<evidence type="ECO:0000256" key="4">
    <source>
        <dbReference type="ARBA" id="ARBA00022552"/>
    </source>
</evidence>
<evidence type="ECO:0000256" key="6">
    <source>
        <dbReference type="ARBA" id="ARBA00022801"/>
    </source>
</evidence>
<comment type="similarity">
    <text evidence="2">Belongs to the REXO4 family.</text>
</comment>
<feature type="compositionally biased region" description="Polar residues" evidence="10">
    <location>
        <begin position="83"/>
        <end position="92"/>
    </location>
</feature>
<dbReference type="GO" id="GO:0005634">
    <property type="term" value="C:nucleus"/>
    <property type="evidence" value="ECO:0007669"/>
    <property type="project" value="UniProtKB-SubCell"/>
</dbReference>
<evidence type="ECO:0000313" key="12">
    <source>
        <dbReference type="EMBL" id="CAE0766365.1"/>
    </source>
</evidence>
<dbReference type="PANTHER" id="PTHR12801:SF45">
    <property type="entry name" value="RNA EXONUCLEASE 4"/>
    <property type="match status" value="1"/>
</dbReference>
<dbReference type="Pfam" id="PF00929">
    <property type="entry name" value="RNase_T"/>
    <property type="match status" value="1"/>
</dbReference>
<keyword evidence="6" id="KW-0378">Hydrolase</keyword>
<dbReference type="SUPFAM" id="SSF53098">
    <property type="entry name" value="Ribonuclease H-like"/>
    <property type="match status" value="1"/>
</dbReference>
<dbReference type="GO" id="GO:0008408">
    <property type="term" value="F:3'-5' exonuclease activity"/>
    <property type="evidence" value="ECO:0007669"/>
    <property type="project" value="InterPro"/>
</dbReference>
<evidence type="ECO:0000259" key="11">
    <source>
        <dbReference type="SMART" id="SM00479"/>
    </source>
</evidence>
<dbReference type="AlphaFoldDB" id="A0A7S4BHR4"/>
<dbReference type="InterPro" id="IPR013520">
    <property type="entry name" value="Ribonucl_H"/>
</dbReference>
<evidence type="ECO:0000256" key="9">
    <source>
        <dbReference type="ARBA" id="ARBA00025599"/>
    </source>
</evidence>
<dbReference type="GO" id="GO:0006364">
    <property type="term" value="P:rRNA processing"/>
    <property type="evidence" value="ECO:0007669"/>
    <property type="project" value="UniProtKB-KW"/>
</dbReference>
<proteinExistence type="inferred from homology"/>
<dbReference type="EMBL" id="HBIZ01029817">
    <property type="protein sequence ID" value="CAE0766365.1"/>
    <property type="molecule type" value="Transcribed_RNA"/>
</dbReference>
<feature type="domain" description="Exonuclease" evidence="11">
    <location>
        <begin position="144"/>
        <end position="307"/>
    </location>
</feature>
<evidence type="ECO:0000256" key="1">
    <source>
        <dbReference type="ARBA" id="ARBA00004123"/>
    </source>
</evidence>
<evidence type="ECO:0000256" key="5">
    <source>
        <dbReference type="ARBA" id="ARBA00022722"/>
    </source>
</evidence>
<gene>
    <name evidence="12" type="ORF">PCAR00345_LOCUS18977</name>
</gene>
<dbReference type="SMART" id="SM00479">
    <property type="entry name" value="EXOIII"/>
    <property type="match status" value="1"/>
</dbReference>
<protein>
    <recommendedName>
        <fullName evidence="3">RNA exonuclease 4</fullName>
    </recommendedName>
</protein>
<dbReference type="InterPro" id="IPR047021">
    <property type="entry name" value="REXO1/3/4-like"/>
</dbReference>
<dbReference type="PANTHER" id="PTHR12801">
    <property type="entry name" value="RNA EXONUCLEASE REXO1 / RECO3 FAMILY MEMBER-RELATED"/>
    <property type="match status" value="1"/>
</dbReference>
<keyword evidence="8" id="KW-0539">Nucleus</keyword>
<reference evidence="12" key="1">
    <citation type="submission" date="2021-01" db="EMBL/GenBank/DDBJ databases">
        <authorList>
            <person name="Corre E."/>
            <person name="Pelletier E."/>
            <person name="Niang G."/>
            <person name="Scheremetjew M."/>
            <person name="Finn R."/>
            <person name="Kale V."/>
            <person name="Holt S."/>
            <person name="Cochrane G."/>
            <person name="Meng A."/>
            <person name="Brown T."/>
            <person name="Cohen L."/>
        </authorList>
    </citation>
    <scope>NUCLEOTIDE SEQUENCE</scope>
    <source>
        <strain evidence="12">CCMP645</strain>
    </source>
</reference>
<comment type="subcellular location">
    <subcellularLocation>
        <location evidence="1">Nucleus</location>
    </subcellularLocation>
</comment>
<comment type="function">
    <text evidence="9">Exoribonuclease involved in ribosome biosynthesis. Involved in the processing of ITS1, the internal transcribed spacer localized between the 18S and 5.8S rRNAs.</text>
</comment>
<dbReference type="CDD" id="cd06144">
    <property type="entry name" value="REX4_like"/>
    <property type="match status" value="1"/>
</dbReference>
<name>A0A7S4BHR4_CHRCT</name>
<dbReference type="FunFam" id="3.30.420.10:FF:000007">
    <property type="entry name" value="Interferon-stimulated exonuclease gene 20"/>
    <property type="match status" value="1"/>
</dbReference>
<dbReference type="Gene3D" id="3.30.420.10">
    <property type="entry name" value="Ribonuclease H-like superfamily/Ribonuclease H"/>
    <property type="match status" value="1"/>
</dbReference>
<accession>A0A7S4BHR4</accession>
<evidence type="ECO:0000256" key="7">
    <source>
        <dbReference type="ARBA" id="ARBA00022839"/>
    </source>
</evidence>